<dbReference type="Pfam" id="PF01130">
    <property type="entry name" value="CD36"/>
    <property type="match status" value="1"/>
</dbReference>
<protein>
    <submittedName>
        <fullName evidence="8">Croquemort-like mating protein</fullName>
    </submittedName>
</protein>
<comment type="similarity">
    <text evidence="2">Belongs to the CD36 family.</text>
</comment>
<keyword evidence="4" id="KW-1133">Transmembrane helix</keyword>
<accession>A0A2P4Y2S4</accession>
<evidence type="ECO:0000313" key="9">
    <source>
        <dbReference type="Proteomes" id="UP000237271"/>
    </source>
</evidence>
<dbReference type="AlphaFoldDB" id="A0A2P4Y2S4"/>
<dbReference type="EMBL" id="NCKW01006269">
    <property type="protein sequence ID" value="POM72103.1"/>
    <property type="molecule type" value="Genomic_DNA"/>
</dbReference>
<feature type="signal peptide" evidence="7">
    <location>
        <begin position="1"/>
        <end position="24"/>
    </location>
</feature>
<organism evidence="8 9">
    <name type="scientific">Phytophthora palmivora</name>
    <dbReference type="NCBI Taxonomy" id="4796"/>
    <lineage>
        <taxon>Eukaryota</taxon>
        <taxon>Sar</taxon>
        <taxon>Stramenopiles</taxon>
        <taxon>Oomycota</taxon>
        <taxon>Peronosporomycetes</taxon>
        <taxon>Peronosporales</taxon>
        <taxon>Peronosporaceae</taxon>
        <taxon>Phytophthora</taxon>
    </lineage>
</organism>
<evidence type="ECO:0000256" key="5">
    <source>
        <dbReference type="ARBA" id="ARBA00023136"/>
    </source>
</evidence>
<name>A0A2P4Y2S4_9STRA</name>
<dbReference type="OrthoDB" id="514335at2759"/>
<keyword evidence="9" id="KW-1185">Reference proteome</keyword>
<reference evidence="8 9" key="1">
    <citation type="journal article" date="2017" name="Genome Biol. Evol.">
        <title>Phytophthora megakarya and P. palmivora, closely related causal agents of cacao black pod rot, underwent increases in genome sizes and gene numbers by different mechanisms.</title>
        <authorList>
            <person name="Ali S.S."/>
            <person name="Shao J."/>
            <person name="Lary D.J."/>
            <person name="Kronmiller B."/>
            <person name="Shen D."/>
            <person name="Strem M.D."/>
            <person name="Amoako-Attah I."/>
            <person name="Akrofi A.Y."/>
            <person name="Begoude B.A."/>
            <person name="Ten Hoopen G.M."/>
            <person name="Coulibaly K."/>
            <person name="Kebe B.I."/>
            <person name="Melnick R.L."/>
            <person name="Guiltinan M.J."/>
            <person name="Tyler B.M."/>
            <person name="Meinhardt L.W."/>
            <person name="Bailey B.A."/>
        </authorList>
    </citation>
    <scope>NUCLEOTIDE SEQUENCE [LARGE SCALE GENOMIC DNA]</scope>
    <source>
        <strain evidence="9">sbr112.9</strain>
    </source>
</reference>
<gene>
    <name evidence="8" type="ORF">PHPALM_11239</name>
</gene>
<evidence type="ECO:0000256" key="3">
    <source>
        <dbReference type="ARBA" id="ARBA00022692"/>
    </source>
</evidence>
<proteinExistence type="inferred from homology"/>
<keyword evidence="3" id="KW-0812">Transmembrane</keyword>
<dbReference type="PANTHER" id="PTHR11923">
    <property type="entry name" value="SCAVENGER RECEPTOR CLASS B TYPE-1 SR-B1"/>
    <property type="match status" value="1"/>
</dbReference>
<dbReference type="Proteomes" id="UP000237271">
    <property type="component" value="Unassembled WGS sequence"/>
</dbReference>
<dbReference type="InterPro" id="IPR002159">
    <property type="entry name" value="CD36_fam"/>
</dbReference>
<evidence type="ECO:0000256" key="6">
    <source>
        <dbReference type="ARBA" id="ARBA00023180"/>
    </source>
</evidence>
<keyword evidence="6" id="KW-0325">Glycoprotein</keyword>
<feature type="non-terminal residue" evidence="8">
    <location>
        <position position="181"/>
    </location>
</feature>
<comment type="caution">
    <text evidence="8">The sequence shown here is derived from an EMBL/GenBank/DDBJ whole genome shotgun (WGS) entry which is preliminary data.</text>
</comment>
<sequence>MWGIGLALMLVVCGVVFIVLGLQAHEADRKAQSAALFKWMPKTTAEDTSDSFFNCSTITFAMDAPEFTSFYVWNLTNAQDVLAGGAVQPKLEQVGPYTYEKKTRKLNVKFHSIQDDTYDSDNYGVVSYQVASAYHFSSSRSNGSESDRVVTLNATYIRHLTKLHAHTGHSERFLAAEFAHA</sequence>
<dbReference type="PANTHER" id="PTHR11923:SF51">
    <property type="entry name" value="LYSOSOME MEMBRANE PROTEIN 2"/>
    <property type="match status" value="1"/>
</dbReference>
<dbReference type="GO" id="GO:0005044">
    <property type="term" value="F:scavenger receptor activity"/>
    <property type="evidence" value="ECO:0007669"/>
    <property type="project" value="TreeGrafter"/>
</dbReference>
<keyword evidence="7" id="KW-0732">Signal</keyword>
<evidence type="ECO:0000256" key="7">
    <source>
        <dbReference type="SAM" id="SignalP"/>
    </source>
</evidence>
<comment type="subcellular location">
    <subcellularLocation>
        <location evidence="1">Membrane</location>
    </subcellularLocation>
</comment>
<evidence type="ECO:0000256" key="4">
    <source>
        <dbReference type="ARBA" id="ARBA00022989"/>
    </source>
</evidence>
<evidence type="ECO:0000256" key="1">
    <source>
        <dbReference type="ARBA" id="ARBA00004370"/>
    </source>
</evidence>
<dbReference type="GO" id="GO:0005737">
    <property type="term" value="C:cytoplasm"/>
    <property type="evidence" value="ECO:0007669"/>
    <property type="project" value="TreeGrafter"/>
</dbReference>
<evidence type="ECO:0000313" key="8">
    <source>
        <dbReference type="EMBL" id="POM72103.1"/>
    </source>
</evidence>
<evidence type="ECO:0000256" key="2">
    <source>
        <dbReference type="ARBA" id="ARBA00010532"/>
    </source>
</evidence>
<dbReference type="GO" id="GO:0016020">
    <property type="term" value="C:membrane"/>
    <property type="evidence" value="ECO:0007669"/>
    <property type="project" value="UniProtKB-SubCell"/>
</dbReference>
<keyword evidence="5" id="KW-0472">Membrane</keyword>
<feature type="chain" id="PRO_5015193519" evidence="7">
    <location>
        <begin position="25"/>
        <end position="181"/>
    </location>
</feature>